<keyword evidence="2" id="KW-1185">Reference proteome</keyword>
<dbReference type="NCBIfam" id="TIGR01640">
    <property type="entry name" value="F_box_assoc_1"/>
    <property type="match status" value="1"/>
</dbReference>
<dbReference type="Pfam" id="PF07734">
    <property type="entry name" value="FBA_1"/>
    <property type="match status" value="1"/>
</dbReference>
<name>A0A6P6AHL5_DURZI</name>
<sequence length="270" mass="31802">NYLSRFKCVAKTWCDLFQNPTFVSQHLSISKKNKRLLVYYHDDNNDNIFLRLFVDQNLVSYDYLHQQLASHIPDLYVFELRVDNGLICLCDEYNSRITLWNPTIREFRILPDCNPNIPPKAETCTHILGFGLEPLSNDYKVIYKPYYLDLEKNIVRPPPPRCAVYRISTDSWRVLKEEDVQFLQDLSISYSSDNACVNGAYYWDMFKFGSDRKIIEFYLSTEVFQLIESPCPKSSGKLLPLHDSISFWDTEMRDKSERSNEVWVLNEDGQ</sequence>
<accession>A0A6P6AHL5</accession>
<feature type="non-terminal residue" evidence="3">
    <location>
        <position position="1"/>
    </location>
</feature>
<dbReference type="PANTHER" id="PTHR31672">
    <property type="entry name" value="BNACNNG10540D PROTEIN"/>
    <property type="match status" value="1"/>
</dbReference>
<organism evidence="2 3">
    <name type="scientific">Durio zibethinus</name>
    <name type="common">Durian</name>
    <dbReference type="NCBI Taxonomy" id="66656"/>
    <lineage>
        <taxon>Eukaryota</taxon>
        <taxon>Viridiplantae</taxon>
        <taxon>Streptophyta</taxon>
        <taxon>Embryophyta</taxon>
        <taxon>Tracheophyta</taxon>
        <taxon>Spermatophyta</taxon>
        <taxon>Magnoliopsida</taxon>
        <taxon>eudicotyledons</taxon>
        <taxon>Gunneridae</taxon>
        <taxon>Pentapetalae</taxon>
        <taxon>rosids</taxon>
        <taxon>malvids</taxon>
        <taxon>Malvales</taxon>
        <taxon>Malvaceae</taxon>
        <taxon>Helicteroideae</taxon>
        <taxon>Durio</taxon>
    </lineage>
</organism>
<gene>
    <name evidence="3" type="primary">LOC111309530</name>
</gene>
<dbReference type="KEGG" id="dzi:111309530"/>
<dbReference type="GeneID" id="111309530"/>
<protein>
    <submittedName>
        <fullName evidence="3">F-box protein At3g16210</fullName>
    </submittedName>
</protein>
<dbReference type="InterPro" id="IPR006527">
    <property type="entry name" value="F-box-assoc_dom_typ1"/>
</dbReference>
<proteinExistence type="predicted"/>
<dbReference type="InterPro" id="IPR017451">
    <property type="entry name" value="F-box-assoc_interact_dom"/>
</dbReference>
<dbReference type="AlphaFoldDB" id="A0A6P6AHL5"/>
<evidence type="ECO:0000313" key="2">
    <source>
        <dbReference type="Proteomes" id="UP000515121"/>
    </source>
</evidence>
<reference evidence="3" key="1">
    <citation type="submission" date="2025-08" db="UniProtKB">
        <authorList>
            <consortium name="RefSeq"/>
        </authorList>
    </citation>
    <scope>IDENTIFICATION</scope>
    <source>
        <tissue evidence="3">Fruit stalk</tissue>
    </source>
</reference>
<evidence type="ECO:0000313" key="3">
    <source>
        <dbReference type="RefSeq" id="XP_022764301.1"/>
    </source>
</evidence>
<feature type="domain" description="F-box associated beta-propeller type 1" evidence="1">
    <location>
        <begin position="84"/>
        <end position="235"/>
    </location>
</feature>
<dbReference type="RefSeq" id="XP_022764301.1">
    <property type="nucleotide sequence ID" value="XM_022908566.1"/>
</dbReference>
<dbReference type="Proteomes" id="UP000515121">
    <property type="component" value="Unplaced"/>
</dbReference>
<dbReference type="PANTHER" id="PTHR31672:SF10">
    <property type="entry name" value="F-BOX DOMAIN-CONTAINING PROTEIN"/>
    <property type="match status" value="1"/>
</dbReference>
<dbReference type="OrthoDB" id="1867629at2759"/>
<dbReference type="InterPro" id="IPR050796">
    <property type="entry name" value="SCF_F-box_component"/>
</dbReference>
<evidence type="ECO:0000259" key="1">
    <source>
        <dbReference type="Pfam" id="PF07734"/>
    </source>
</evidence>